<dbReference type="AlphaFoldDB" id="A0A7V7QP11"/>
<sequence>MYENFERIIRERGITSYRVAKDTGIAQSCLSDWKHRRSIPRVDKLIKIAAYLDISLEELVQEKGEKNGRNHSKRIR</sequence>
<dbReference type="SUPFAM" id="SSF47413">
    <property type="entry name" value="lambda repressor-like DNA-binding domains"/>
    <property type="match status" value="1"/>
</dbReference>
<dbReference type="InterPro" id="IPR010982">
    <property type="entry name" value="Lambda_DNA-bd_dom_sf"/>
</dbReference>
<dbReference type="SMART" id="SM00530">
    <property type="entry name" value="HTH_XRE"/>
    <property type="match status" value="1"/>
</dbReference>
<gene>
    <name evidence="2" type="ORF">F7O84_00300</name>
</gene>
<reference evidence="2 3" key="2">
    <citation type="submission" date="2020-02" db="EMBL/GenBank/DDBJ databases">
        <title>Candidatus Galacturonibacter soehngenii shows hetero-acetogenic catabolism of galacturonic acid but lacks a canonical carbon monoxide dehydrogenase/acetyl-CoA synthase complex.</title>
        <authorList>
            <person name="Diender M."/>
            <person name="Stouten G.R."/>
            <person name="Petersen J.F."/>
            <person name="Nielsen P.H."/>
            <person name="Dueholm M.S."/>
            <person name="Pronk J.T."/>
            <person name="Van Loosdrecht M.C.M."/>
        </authorList>
    </citation>
    <scope>NUCLEOTIDE SEQUENCE [LARGE SCALE GENOMIC DNA]</scope>
    <source>
        <strain evidence="2">GalUA</strain>
    </source>
</reference>
<evidence type="ECO:0000313" key="2">
    <source>
        <dbReference type="EMBL" id="KAB1440959.1"/>
    </source>
</evidence>
<dbReference type="Pfam" id="PF13443">
    <property type="entry name" value="HTH_26"/>
    <property type="match status" value="1"/>
</dbReference>
<dbReference type="GO" id="GO:0003677">
    <property type="term" value="F:DNA binding"/>
    <property type="evidence" value="ECO:0007669"/>
    <property type="project" value="InterPro"/>
</dbReference>
<dbReference type="EMBL" id="WAGX01000002">
    <property type="protein sequence ID" value="KAB1440959.1"/>
    <property type="molecule type" value="Genomic_DNA"/>
</dbReference>
<keyword evidence="3" id="KW-1185">Reference proteome</keyword>
<dbReference type="PROSITE" id="PS50943">
    <property type="entry name" value="HTH_CROC1"/>
    <property type="match status" value="1"/>
</dbReference>
<dbReference type="InterPro" id="IPR001387">
    <property type="entry name" value="Cro/C1-type_HTH"/>
</dbReference>
<dbReference type="RefSeq" id="WP_151140535.1">
    <property type="nucleotide sequence ID" value="NZ_WAGX01000002.1"/>
</dbReference>
<reference evidence="2 3" key="1">
    <citation type="submission" date="2019-09" db="EMBL/GenBank/DDBJ databases">
        <authorList>
            <person name="Valk L.C."/>
        </authorList>
    </citation>
    <scope>NUCLEOTIDE SEQUENCE [LARGE SCALE GENOMIC DNA]</scope>
    <source>
        <strain evidence="2">GalUA</strain>
    </source>
</reference>
<protein>
    <submittedName>
        <fullName evidence="2">Helix-turn-helix transcriptional regulator</fullName>
    </submittedName>
</protein>
<organism evidence="2 3">
    <name type="scientific">Candidatus Galacturonatibacter soehngenii</name>
    <dbReference type="NCBI Taxonomy" id="2307010"/>
    <lineage>
        <taxon>Bacteria</taxon>
        <taxon>Bacillati</taxon>
        <taxon>Bacillota</taxon>
        <taxon>Clostridia</taxon>
        <taxon>Lachnospirales</taxon>
        <taxon>Lachnospiraceae</taxon>
        <taxon>Candidatus Galacturonatibacter</taxon>
    </lineage>
</organism>
<dbReference type="Proteomes" id="UP000461768">
    <property type="component" value="Unassembled WGS sequence"/>
</dbReference>
<comment type="caution">
    <text evidence="2">The sequence shown here is derived from an EMBL/GenBank/DDBJ whole genome shotgun (WGS) entry which is preliminary data.</text>
</comment>
<dbReference type="OrthoDB" id="1653613at2"/>
<proteinExistence type="predicted"/>
<dbReference type="Gene3D" id="1.10.260.40">
    <property type="entry name" value="lambda repressor-like DNA-binding domains"/>
    <property type="match status" value="1"/>
</dbReference>
<name>A0A7V7QP11_9FIRM</name>
<accession>A0A7V7QP11</accession>
<evidence type="ECO:0000259" key="1">
    <source>
        <dbReference type="PROSITE" id="PS50943"/>
    </source>
</evidence>
<dbReference type="CDD" id="cd00093">
    <property type="entry name" value="HTH_XRE"/>
    <property type="match status" value="1"/>
</dbReference>
<evidence type="ECO:0000313" key="3">
    <source>
        <dbReference type="Proteomes" id="UP000461768"/>
    </source>
</evidence>
<feature type="domain" description="HTH cro/C1-type" evidence="1">
    <location>
        <begin position="11"/>
        <end position="59"/>
    </location>
</feature>